<accession>G4SZ79</accession>
<dbReference type="EMBL" id="FO082060">
    <property type="protein sequence ID" value="CCE22229.1"/>
    <property type="molecule type" value="Genomic_DNA"/>
</dbReference>
<gene>
    <name evidence="2" type="ordered locus">MEALZ_0531</name>
</gene>
<organism evidence="2 3">
    <name type="scientific">Methylotuvimicrobium alcaliphilum (strain DSM 19304 / NCIMB 14124 / VKM B-2133 / 20Z)</name>
    <name type="common">Methylomicrobium alcaliphilum</name>
    <dbReference type="NCBI Taxonomy" id="1091494"/>
    <lineage>
        <taxon>Bacteria</taxon>
        <taxon>Pseudomonadati</taxon>
        <taxon>Pseudomonadota</taxon>
        <taxon>Gammaproteobacteria</taxon>
        <taxon>Methylococcales</taxon>
        <taxon>Methylococcaceae</taxon>
        <taxon>Methylotuvimicrobium</taxon>
    </lineage>
</organism>
<dbReference type="KEGG" id="mah:MEALZ_0531"/>
<dbReference type="STRING" id="1091494.MEALZ_0531"/>
<proteinExistence type="predicted"/>
<keyword evidence="1" id="KW-1133">Transmembrane helix</keyword>
<dbReference type="RefSeq" id="WP_014147037.1">
    <property type="nucleotide sequence ID" value="NC_016112.1"/>
</dbReference>
<reference evidence="3" key="1">
    <citation type="journal article" date="2012" name="J. Bacteriol.">
        <title>Genome sequence of the haloalkaliphilic methanotrophic bacterium Methylomicrobium alcaliphilum 20Z.</title>
        <authorList>
            <person name="Vuilleumier S."/>
            <person name="Khmelenina V.N."/>
            <person name="Bringel F."/>
            <person name="Reshetnikov A.S."/>
            <person name="Lajus A."/>
            <person name="Mangenot S."/>
            <person name="Rouy Z."/>
            <person name="Op den Camp H.J."/>
            <person name="Jetten M.S."/>
            <person name="Dispirito A.A."/>
            <person name="Dunfield P."/>
            <person name="Klotz M.G."/>
            <person name="Semrau J.D."/>
            <person name="Stein L.Y."/>
            <person name="Barbe V."/>
            <person name="Medigue C."/>
            <person name="Trotsenko Y.A."/>
            <person name="Kalyuzhnaya M.G."/>
        </authorList>
    </citation>
    <scope>NUCLEOTIDE SEQUENCE [LARGE SCALE GENOMIC DNA]</scope>
    <source>
        <strain evidence="3">DSM 19304 / NCIMB 14124 / VKM B-2133 / 20Z</strain>
    </source>
</reference>
<evidence type="ECO:0000313" key="2">
    <source>
        <dbReference type="EMBL" id="CCE22229.1"/>
    </source>
</evidence>
<name>G4SZ79_META2</name>
<dbReference type="PATRIC" id="fig|271065.3.peg.547"/>
<keyword evidence="1" id="KW-0472">Membrane</keyword>
<feature type="transmembrane region" description="Helical" evidence="1">
    <location>
        <begin position="18"/>
        <end position="39"/>
    </location>
</feature>
<dbReference type="HOGENOM" id="CLU_2700487_0_0_6"/>
<keyword evidence="1" id="KW-0812">Transmembrane</keyword>
<evidence type="ECO:0000256" key="1">
    <source>
        <dbReference type="SAM" id="Phobius"/>
    </source>
</evidence>
<keyword evidence="3" id="KW-1185">Reference proteome</keyword>
<protein>
    <submittedName>
        <fullName evidence="2">Uncharacterized protein</fullName>
    </submittedName>
</protein>
<dbReference type="AlphaFoldDB" id="G4SZ79"/>
<evidence type="ECO:0000313" key="3">
    <source>
        <dbReference type="Proteomes" id="UP000008315"/>
    </source>
</evidence>
<dbReference type="Proteomes" id="UP000008315">
    <property type="component" value="Chromosome"/>
</dbReference>
<sequence length="86" mass="9961">MSLSEKTAKIIIALKHNLVATFVGLLFSIAIIKLIGAYLSSNIDDGKWEQFKVDHDCQPFINDSGNQRLSWQCDDGKIYYRWRQQR</sequence>